<sequence>MKVLLFLCSCLAAASAVYYSPQHIPVIGPNGVPIEPYEVQAARASHLAALASAHSGVAAPYYSAPSAPFTAFAPIQTLTHNALPLDTPEVASARLQHFRDYAAAAQKNGVHVPLVPQLAGPYPLDTPEVQQAKAAHFQAHAEALARAGPASYYHSRKRRDVYGGYHVPVIGPNGVPVDTPEVQAARANHLAALTQAGSVNGPAHFYSGVDADAYSEPYRRYYGPQATIGPDGQPIETPEVKAAKAYHFAAYSAALTGSPLSAAPHYY</sequence>
<evidence type="ECO:0000313" key="3">
    <source>
        <dbReference type="Proteomes" id="UP001566132"/>
    </source>
</evidence>
<evidence type="ECO:0000256" key="1">
    <source>
        <dbReference type="SAM" id="SignalP"/>
    </source>
</evidence>
<evidence type="ECO:0008006" key="4">
    <source>
        <dbReference type="Google" id="ProtNLM"/>
    </source>
</evidence>
<feature type="signal peptide" evidence="1">
    <location>
        <begin position="1"/>
        <end position="16"/>
    </location>
</feature>
<protein>
    <recommendedName>
        <fullName evidence="4">Cuticle protein</fullName>
    </recommendedName>
</protein>
<feature type="chain" id="PRO_5044867351" description="Cuticle protein" evidence="1">
    <location>
        <begin position="17"/>
        <end position="267"/>
    </location>
</feature>
<dbReference type="Proteomes" id="UP001566132">
    <property type="component" value="Unassembled WGS sequence"/>
</dbReference>
<dbReference type="EMBL" id="JBDJPC010000006">
    <property type="protein sequence ID" value="KAL1498086.1"/>
    <property type="molecule type" value="Genomic_DNA"/>
</dbReference>
<dbReference type="AlphaFoldDB" id="A0ABD1ENL3"/>
<gene>
    <name evidence="2" type="ORF">ABEB36_008941</name>
</gene>
<name>A0ABD1ENL3_HYPHA</name>
<organism evidence="2 3">
    <name type="scientific">Hypothenemus hampei</name>
    <name type="common">Coffee berry borer</name>
    <dbReference type="NCBI Taxonomy" id="57062"/>
    <lineage>
        <taxon>Eukaryota</taxon>
        <taxon>Metazoa</taxon>
        <taxon>Ecdysozoa</taxon>
        <taxon>Arthropoda</taxon>
        <taxon>Hexapoda</taxon>
        <taxon>Insecta</taxon>
        <taxon>Pterygota</taxon>
        <taxon>Neoptera</taxon>
        <taxon>Endopterygota</taxon>
        <taxon>Coleoptera</taxon>
        <taxon>Polyphaga</taxon>
        <taxon>Cucujiformia</taxon>
        <taxon>Curculionidae</taxon>
        <taxon>Scolytinae</taxon>
        <taxon>Hypothenemus</taxon>
    </lineage>
</organism>
<evidence type="ECO:0000313" key="2">
    <source>
        <dbReference type="EMBL" id="KAL1498086.1"/>
    </source>
</evidence>
<proteinExistence type="predicted"/>
<keyword evidence="1" id="KW-0732">Signal</keyword>
<reference evidence="2 3" key="1">
    <citation type="submission" date="2024-05" db="EMBL/GenBank/DDBJ databases">
        <title>Genetic variation in Jamaican populations of the coffee berry borer (Hypothenemus hampei).</title>
        <authorList>
            <person name="Errbii M."/>
            <person name="Myrie A."/>
        </authorList>
    </citation>
    <scope>NUCLEOTIDE SEQUENCE [LARGE SCALE GENOMIC DNA]</scope>
    <source>
        <strain evidence="2">JA-Hopewell-2020-01-JO</strain>
        <tissue evidence="2">Whole body</tissue>
    </source>
</reference>
<keyword evidence="3" id="KW-1185">Reference proteome</keyword>
<accession>A0ABD1ENL3</accession>
<comment type="caution">
    <text evidence="2">The sequence shown here is derived from an EMBL/GenBank/DDBJ whole genome shotgun (WGS) entry which is preliminary data.</text>
</comment>